<dbReference type="CDD" id="cd09159">
    <property type="entry name" value="PLDc_ybhO_like_2"/>
    <property type="match status" value="1"/>
</dbReference>
<evidence type="ECO:0000313" key="11">
    <source>
        <dbReference type="EMBL" id="MDA7088303.1"/>
    </source>
</evidence>
<proteinExistence type="predicted"/>
<keyword evidence="7" id="KW-0472">Membrane</keyword>
<evidence type="ECO:0000256" key="4">
    <source>
        <dbReference type="ARBA" id="ARBA00022692"/>
    </source>
</evidence>
<comment type="subcellular location">
    <subcellularLocation>
        <location evidence="1">Cell membrane</location>
    </subcellularLocation>
</comment>
<dbReference type="EC" id="2.7.8.-" evidence="8"/>
<dbReference type="RefSeq" id="WP_271349157.1">
    <property type="nucleotide sequence ID" value="NZ_JAQJZJ010000009.1"/>
</dbReference>
<evidence type="ECO:0000259" key="10">
    <source>
        <dbReference type="PROSITE" id="PS50035"/>
    </source>
</evidence>
<keyword evidence="6" id="KW-1133">Transmembrane helix</keyword>
<evidence type="ECO:0000256" key="8">
    <source>
        <dbReference type="NCBIfam" id="TIGR04265"/>
    </source>
</evidence>
<dbReference type="PANTHER" id="PTHR21248:SF22">
    <property type="entry name" value="PHOSPHOLIPASE D"/>
    <property type="match status" value="1"/>
</dbReference>
<dbReference type="CDD" id="cd09110">
    <property type="entry name" value="PLDc_CLS_1"/>
    <property type="match status" value="1"/>
</dbReference>
<feature type="signal peptide" evidence="9">
    <location>
        <begin position="1"/>
        <end position="23"/>
    </location>
</feature>
<feature type="chain" id="PRO_5045603918" description="Cardiolipin synthase" evidence="9">
    <location>
        <begin position="24"/>
        <end position="462"/>
    </location>
</feature>
<gene>
    <name evidence="11" type="primary">cls</name>
    <name evidence="11" type="ORF">PH586_18110</name>
</gene>
<evidence type="ECO:0000256" key="9">
    <source>
        <dbReference type="SAM" id="SignalP"/>
    </source>
</evidence>
<feature type="domain" description="PLD phosphodiesterase" evidence="10">
    <location>
        <begin position="375"/>
        <end position="402"/>
    </location>
</feature>
<dbReference type="Pfam" id="PF13091">
    <property type="entry name" value="PLDc_2"/>
    <property type="match status" value="2"/>
</dbReference>
<keyword evidence="12" id="KW-1185">Reference proteome</keyword>
<sequence>MQAAYSWKLCITAILSLALGACSSLPTLTPDMARRDAPPVQLDGPQGPLSSARSKAILDRLQARGVETNIFKLHLAVEEAIVGSPLTSDNKVELLQDGPETYQAMINAIDAALDHINMESFIIEDDEVGQRFADALIAKQRAGVQVNLIRDSVGTLRTPSSFFSRLSAAGIQVLEFNPVNPLTAKAGWSVNQRDHRKLLIIDGRIAFLGGVNISSVYSGGSFSPQSIKRPNDALPWRDTHLQLEGPVVGELQKLFIETWEKQQGEPLAPRDYFPVSQHLGNDVVRAVGSSPDDPYSLIYVTLISALRSAQSEIWLTNAYFVPDPQLLAALKQAAARGVDVQLILPSSTDSWLVLHAGRAYYSELLKAGVKLHQRRDALLHVKTAVIDGVWSTVGSTNLDWRSFLHNQEVNAVVLGTDFGGKMRAAFLADLDKSEQITLEKWRRRPLDARVKELLGRLWEYWL</sequence>
<name>A0ABT4XJK6_9PSED</name>
<reference evidence="11 12" key="1">
    <citation type="submission" date="2023-01" db="EMBL/GenBank/DDBJ databases">
        <title>Pseudomonas SA3-5T sp. nov., isolated from tidal flat sediment.</title>
        <authorList>
            <person name="Kim H.S."/>
            <person name="Kim J.-S."/>
            <person name="Suh M.K."/>
            <person name="Eom M.K."/>
            <person name="Lee J.-S."/>
        </authorList>
    </citation>
    <scope>NUCLEOTIDE SEQUENCE [LARGE SCALE GENOMIC DNA]</scope>
    <source>
        <strain evidence="11 12">SA3-5</strain>
    </source>
</reference>
<evidence type="ECO:0000256" key="5">
    <source>
        <dbReference type="ARBA" id="ARBA00022737"/>
    </source>
</evidence>
<feature type="domain" description="PLD phosphodiesterase" evidence="10">
    <location>
        <begin position="190"/>
        <end position="217"/>
    </location>
</feature>
<evidence type="ECO:0000313" key="12">
    <source>
        <dbReference type="Proteomes" id="UP001212042"/>
    </source>
</evidence>
<evidence type="ECO:0000256" key="7">
    <source>
        <dbReference type="ARBA" id="ARBA00023136"/>
    </source>
</evidence>
<protein>
    <recommendedName>
        <fullName evidence="8">Cardiolipin synthase</fullName>
        <ecNumber evidence="8">2.7.8.-</ecNumber>
    </recommendedName>
</protein>
<evidence type="ECO:0000256" key="6">
    <source>
        <dbReference type="ARBA" id="ARBA00022989"/>
    </source>
</evidence>
<evidence type="ECO:0000256" key="3">
    <source>
        <dbReference type="ARBA" id="ARBA00022679"/>
    </source>
</evidence>
<dbReference type="InterPro" id="IPR001736">
    <property type="entry name" value="PLipase_D/transphosphatidylase"/>
</dbReference>
<dbReference type="NCBIfam" id="TIGR04265">
    <property type="entry name" value="bac_cardiolipin"/>
    <property type="match status" value="1"/>
</dbReference>
<dbReference type="EMBL" id="JAQJZJ010000009">
    <property type="protein sequence ID" value="MDA7088303.1"/>
    <property type="molecule type" value="Genomic_DNA"/>
</dbReference>
<dbReference type="InterPro" id="IPR025202">
    <property type="entry name" value="PLD-like_dom"/>
</dbReference>
<keyword evidence="5" id="KW-0677">Repeat</keyword>
<accession>A0ABT4XJK6</accession>
<evidence type="ECO:0000256" key="1">
    <source>
        <dbReference type="ARBA" id="ARBA00004236"/>
    </source>
</evidence>
<dbReference type="InterPro" id="IPR022924">
    <property type="entry name" value="Cardiolipin_synthase"/>
</dbReference>
<dbReference type="Proteomes" id="UP001212042">
    <property type="component" value="Unassembled WGS sequence"/>
</dbReference>
<comment type="caution">
    <text evidence="11">The sequence shown here is derived from an EMBL/GenBank/DDBJ whole genome shotgun (WGS) entry which is preliminary data.</text>
</comment>
<dbReference type="PROSITE" id="PS50035">
    <property type="entry name" value="PLD"/>
    <property type="match status" value="2"/>
</dbReference>
<keyword evidence="3" id="KW-0808">Transferase</keyword>
<keyword evidence="4" id="KW-0812">Transmembrane</keyword>
<evidence type="ECO:0000256" key="2">
    <source>
        <dbReference type="ARBA" id="ARBA00022475"/>
    </source>
</evidence>
<dbReference type="Gene3D" id="3.30.870.10">
    <property type="entry name" value="Endonuclease Chain A"/>
    <property type="match status" value="2"/>
</dbReference>
<dbReference type="SMART" id="SM00155">
    <property type="entry name" value="PLDc"/>
    <property type="match status" value="2"/>
</dbReference>
<organism evidence="11 12">
    <name type="scientific">Pseudomonas aestuarii</name>
    <dbReference type="NCBI Taxonomy" id="3018340"/>
    <lineage>
        <taxon>Bacteria</taxon>
        <taxon>Pseudomonadati</taxon>
        <taxon>Pseudomonadota</taxon>
        <taxon>Gammaproteobacteria</taxon>
        <taxon>Pseudomonadales</taxon>
        <taxon>Pseudomonadaceae</taxon>
        <taxon>Pseudomonas</taxon>
    </lineage>
</organism>
<dbReference type="PANTHER" id="PTHR21248">
    <property type="entry name" value="CARDIOLIPIN SYNTHASE"/>
    <property type="match status" value="1"/>
</dbReference>
<keyword evidence="9" id="KW-0732">Signal</keyword>
<keyword evidence="2" id="KW-1003">Cell membrane</keyword>
<dbReference type="SUPFAM" id="SSF56024">
    <property type="entry name" value="Phospholipase D/nuclease"/>
    <property type="match status" value="2"/>
</dbReference>